<dbReference type="STRING" id="45351.A7S0L7"/>
<proteinExistence type="predicted"/>
<evidence type="ECO:0000256" key="4">
    <source>
        <dbReference type="ARBA" id="ARBA00022525"/>
    </source>
</evidence>
<dbReference type="EMBL" id="DS469561">
    <property type="protein sequence ID" value="EDO42694.1"/>
    <property type="molecule type" value="Genomic_DNA"/>
</dbReference>
<keyword evidence="5 17" id="KW-0645">Protease</keyword>
<dbReference type="InterPro" id="IPR043504">
    <property type="entry name" value="Peptidase_S1_PA_chymotrypsin"/>
</dbReference>
<dbReference type="InterPro" id="IPR050127">
    <property type="entry name" value="Serine_Proteases_S1"/>
</dbReference>
<evidence type="ECO:0000256" key="15">
    <source>
        <dbReference type="ARBA" id="ARBA00071705"/>
    </source>
</evidence>
<keyword evidence="12" id="KW-1015">Disulfide bond</keyword>
<dbReference type="SUPFAM" id="SSF50494">
    <property type="entry name" value="Trypsin-like serine proteases"/>
    <property type="match status" value="1"/>
</dbReference>
<dbReference type="PANTHER" id="PTHR24264:SF65">
    <property type="entry name" value="SRCR DOMAIN-CONTAINING PROTEIN"/>
    <property type="match status" value="1"/>
</dbReference>
<evidence type="ECO:0000256" key="14">
    <source>
        <dbReference type="ARBA" id="ARBA00056576"/>
    </source>
</evidence>
<evidence type="ECO:0000256" key="2">
    <source>
        <dbReference type="ARBA" id="ARBA00004613"/>
    </source>
</evidence>
<evidence type="ECO:0000256" key="7">
    <source>
        <dbReference type="ARBA" id="ARBA00022801"/>
    </source>
</evidence>
<dbReference type="PRINTS" id="PR00722">
    <property type="entry name" value="CHYMOTRYPSIN"/>
</dbReference>
<keyword evidence="6" id="KW-0812">Transmembrane</keyword>
<dbReference type="SMART" id="SM00020">
    <property type="entry name" value="Tryp_SPc"/>
    <property type="match status" value="1"/>
</dbReference>
<dbReference type="GO" id="GO:0004252">
    <property type="term" value="F:serine-type endopeptidase activity"/>
    <property type="evidence" value="ECO:0000318"/>
    <property type="project" value="GO_Central"/>
</dbReference>
<feature type="non-terminal residue" evidence="19">
    <location>
        <position position="1"/>
    </location>
</feature>
<evidence type="ECO:0000256" key="8">
    <source>
        <dbReference type="ARBA" id="ARBA00022825"/>
    </source>
</evidence>
<dbReference type="InterPro" id="IPR009003">
    <property type="entry name" value="Peptidase_S1_PA"/>
</dbReference>
<dbReference type="PROSITE" id="PS00134">
    <property type="entry name" value="TRYPSIN_HIS"/>
    <property type="match status" value="1"/>
</dbReference>
<keyword evidence="7 17" id="KW-0378">Hydrolase</keyword>
<dbReference type="InterPro" id="IPR001314">
    <property type="entry name" value="Peptidase_S1A"/>
</dbReference>
<dbReference type="GO" id="GO:0005886">
    <property type="term" value="C:plasma membrane"/>
    <property type="evidence" value="ECO:0007669"/>
    <property type="project" value="UniProtKB-SubCell"/>
</dbReference>
<dbReference type="OMA" id="ISGWGQM"/>
<dbReference type="FunFam" id="2.40.10.10:FF:000092">
    <property type="entry name" value="Transmembrane protease serine 5"/>
    <property type="match status" value="1"/>
</dbReference>
<evidence type="ECO:0000259" key="18">
    <source>
        <dbReference type="PROSITE" id="PS50240"/>
    </source>
</evidence>
<evidence type="ECO:0000256" key="12">
    <source>
        <dbReference type="ARBA" id="ARBA00023157"/>
    </source>
</evidence>
<dbReference type="OrthoDB" id="10061449at2759"/>
<keyword evidence="20" id="KW-1185">Reference proteome</keyword>
<keyword evidence="11" id="KW-0472">Membrane</keyword>
<dbReference type="Proteomes" id="UP000001593">
    <property type="component" value="Unassembled WGS sequence"/>
</dbReference>
<evidence type="ECO:0000256" key="10">
    <source>
        <dbReference type="ARBA" id="ARBA00022989"/>
    </source>
</evidence>
<dbReference type="InterPro" id="IPR033116">
    <property type="entry name" value="TRYPSIN_SER"/>
</dbReference>
<evidence type="ECO:0000256" key="16">
    <source>
        <dbReference type="ARBA" id="ARBA00075021"/>
    </source>
</evidence>
<name>A7S0L7_NEMVE</name>
<sequence>VVSGDDATLGEWPWQAWLHVTPHGFVCGGSLIAPQWVLTAGHCILTEDPEKYRVVLGDVDRDTTEGSEQIFHVRRIIKHPHYSRDVPYDNDVALLQLSRPAFVTSFVNTVCLPAQEEKVPEDSECYISGWGQLLHPGSAAPVLQQARMPVVSNRACAEKLNTSPNGGLHTDNRTWEVTDSMVCAGDAGITKTSGCYGDSGGPFVCKTADRWVLQGVVSWGDPDCSSVNHYTVFARVGKFVNWIRYNIQKYLL</sequence>
<keyword evidence="9" id="KW-0735">Signal-anchor</keyword>
<dbReference type="KEGG" id="nve:5514597"/>
<accession>A7S0L7</accession>
<evidence type="ECO:0000256" key="13">
    <source>
        <dbReference type="ARBA" id="ARBA00023180"/>
    </source>
</evidence>
<dbReference type="Gene3D" id="2.40.10.10">
    <property type="entry name" value="Trypsin-like serine proteases"/>
    <property type="match status" value="1"/>
</dbReference>
<dbReference type="PhylomeDB" id="A7S0L7"/>
<dbReference type="PANTHER" id="PTHR24264">
    <property type="entry name" value="TRYPSIN-RELATED"/>
    <property type="match status" value="1"/>
</dbReference>
<evidence type="ECO:0000256" key="3">
    <source>
        <dbReference type="ARBA" id="ARBA00022475"/>
    </source>
</evidence>
<dbReference type="HOGENOM" id="CLU_006842_7_0_1"/>
<evidence type="ECO:0000256" key="9">
    <source>
        <dbReference type="ARBA" id="ARBA00022968"/>
    </source>
</evidence>
<comment type="subcellular location">
    <subcellularLocation>
        <location evidence="1">Cell membrane</location>
        <topology evidence="1">Single-pass type II membrane protein</topology>
    </subcellularLocation>
    <subcellularLocation>
        <location evidence="2">Secreted</location>
    </subcellularLocation>
</comment>
<feature type="domain" description="Peptidase S1" evidence="18">
    <location>
        <begin position="1"/>
        <end position="248"/>
    </location>
</feature>
<dbReference type="GO" id="GO:0006508">
    <property type="term" value="P:proteolysis"/>
    <property type="evidence" value="ECO:0000318"/>
    <property type="project" value="GO_Central"/>
</dbReference>
<comment type="function">
    <text evidence="14">May play a role in hearing.</text>
</comment>
<dbReference type="eggNOG" id="KOG3627">
    <property type="taxonomic scope" value="Eukaryota"/>
</dbReference>
<evidence type="ECO:0000256" key="11">
    <source>
        <dbReference type="ARBA" id="ARBA00023136"/>
    </source>
</evidence>
<evidence type="ECO:0000256" key="17">
    <source>
        <dbReference type="RuleBase" id="RU363034"/>
    </source>
</evidence>
<dbReference type="InParanoid" id="A7S0L7"/>
<keyword evidence="4" id="KW-0964">Secreted</keyword>
<evidence type="ECO:0000313" key="20">
    <source>
        <dbReference type="Proteomes" id="UP000001593"/>
    </source>
</evidence>
<keyword evidence="3" id="KW-1003">Cell membrane</keyword>
<dbReference type="MEROPS" id="S01.P09"/>
<evidence type="ECO:0000256" key="5">
    <source>
        <dbReference type="ARBA" id="ARBA00022670"/>
    </source>
</evidence>
<reference evidence="19 20" key="1">
    <citation type="journal article" date="2007" name="Science">
        <title>Sea anemone genome reveals ancestral eumetazoan gene repertoire and genomic organization.</title>
        <authorList>
            <person name="Putnam N.H."/>
            <person name="Srivastava M."/>
            <person name="Hellsten U."/>
            <person name="Dirks B."/>
            <person name="Chapman J."/>
            <person name="Salamov A."/>
            <person name="Terry A."/>
            <person name="Shapiro H."/>
            <person name="Lindquist E."/>
            <person name="Kapitonov V.V."/>
            <person name="Jurka J."/>
            <person name="Genikhovich G."/>
            <person name="Grigoriev I.V."/>
            <person name="Lucas S.M."/>
            <person name="Steele R.E."/>
            <person name="Finnerty J.R."/>
            <person name="Technau U."/>
            <person name="Martindale M.Q."/>
            <person name="Rokhsar D.S."/>
        </authorList>
    </citation>
    <scope>NUCLEOTIDE SEQUENCE [LARGE SCALE GENOMIC DNA]</scope>
    <source>
        <strain evidence="20">CH2 X CH6</strain>
    </source>
</reference>
<dbReference type="InterPro" id="IPR018114">
    <property type="entry name" value="TRYPSIN_HIS"/>
</dbReference>
<dbReference type="AlphaFoldDB" id="A7S0L7"/>
<dbReference type="GO" id="GO:0005615">
    <property type="term" value="C:extracellular space"/>
    <property type="evidence" value="ECO:0000318"/>
    <property type="project" value="GO_Central"/>
</dbReference>
<dbReference type="InterPro" id="IPR001254">
    <property type="entry name" value="Trypsin_dom"/>
</dbReference>
<keyword evidence="13" id="KW-0325">Glycoprotein</keyword>
<keyword evidence="10" id="KW-1133">Transmembrane helix</keyword>
<gene>
    <name evidence="19" type="ORF">NEMVEDRAFT_v1g99932</name>
</gene>
<dbReference type="PROSITE" id="PS50240">
    <property type="entry name" value="TRYPSIN_DOM"/>
    <property type="match status" value="1"/>
</dbReference>
<dbReference type="PROSITE" id="PS00135">
    <property type="entry name" value="TRYPSIN_SER"/>
    <property type="match status" value="1"/>
</dbReference>
<dbReference type="Pfam" id="PF00089">
    <property type="entry name" value="Trypsin"/>
    <property type="match status" value="1"/>
</dbReference>
<protein>
    <recommendedName>
        <fullName evidence="15">Transmembrane protease serine 5</fullName>
    </recommendedName>
    <alternativeName>
        <fullName evidence="16">Spinesin</fullName>
    </alternativeName>
</protein>
<dbReference type="CDD" id="cd00190">
    <property type="entry name" value="Tryp_SPc"/>
    <property type="match status" value="1"/>
</dbReference>
<evidence type="ECO:0000256" key="6">
    <source>
        <dbReference type="ARBA" id="ARBA00022692"/>
    </source>
</evidence>
<evidence type="ECO:0000256" key="1">
    <source>
        <dbReference type="ARBA" id="ARBA00004401"/>
    </source>
</evidence>
<keyword evidence="8 17" id="KW-0720">Serine protease</keyword>
<evidence type="ECO:0000313" key="19">
    <source>
        <dbReference type="EMBL" id="EDO42694.1"/>
    </source>
</evidence>
<organism evidence="19 20">
    <name type="scientific">Nematostella vectensis</name>
    <name type="common">Starlet sea anemone</name>
    <dbReference type="NCBI Taxonomy" id="45351"/>
    <lineage>
        <taxon>Eukaryota</taxon>
        <taxon>Metazoa</taxon>
        <taxon>Cnidaria</taxon>
        <taxon>Anthozoa</taxon>
        <taxon>Hexacorallia</taxon>
        <taxon>Actiniaria</taxon>
        <taxon>Edwardsiidae</taxon>
        <taxon>Nematostella</taxon>
    </lineage>
</organism>